<name>A0A2G9YCA4_9BACT</name>
<accession>A0A2G9YCA4</accession>
<dbReference type="Proteomes" id="UP000231480">
    <property type="component" value="Unassembled WGS sequence"/>
</dbReference>
<reference evidence="1 2" key="1">
    <citation type="submission" date="2017-09" db="EMBL/GenBank/DDBJ databases">
        <title>Depth-based differentiation of microbial function through sediment-hosted aquifers and enrichment of novel symbionts in the deep terrestrial subsurface.</title>
        <authorList>
            <person name="Probst A.J."/>
            <person name="Ladd B."/>
            <person name="Jarett J.K."/>
            <person name="Geller-Mcgrath D.E."/>
            <person name="Sieber C.M."/>
            <person name="Emerson J.B."/>
            <person name="Anantharaman K."/>
            <person name="Thomas B.C."/>
            <person name="Malmstrom R."/>
            <person name="Stieglmeier M."/>
            <person name="Klingl A."/>
            <person name="Woyke T."/>
            <person name="Ryan C.M."/>
            <person name="Banfield J.F."/>
        </authorList>
    </citation>
    <scope>NUCLEOTIDE SEQUENCE [LARGE SCALE GENOMIC DNA]</scope>
    <source>
        <strain evidence="1">CG23_combo_of_CG06-09_8_20_14_all_37_13</strain>
    </source>
</reference>
<gene>
    <name evidence="1" type="ORF">COX44_03115</name>
</gene>
<protein>
    <submittedName>
        <fullName evidence="1">Uncharacterized protein</fullName>
    </submittedName>
</protein>
<evidence type="ECO:0000313" key="1">
    <source>
        <dbReference type="EMBL" id="PIP16869.1"/>
    </source>
</evidence>
<organism evidence="1 2">
    <name type="scientific">Candidatus Portnoybacteria bacterium CG23_combo_of_CG06-09_8_20_14_all_37_13</name>
    <dbReference type="NCBI Taxonomy" id="1974819"/>
    <lineage>
        <taxon>Bacteria</taxon>
        <taxon>Candidatus Portnoyibacteriota</taxon>
    </lineage>
</organism>
<sequence length="156" mass="17860">MNSEEMVIVDTADFDRCPAYPSALNKIEFICPWSLRRGVEVGFYTDCSEFGLRPVLFFYAQENKIETLDLIADEAFPPKSLPGNLLINLKHVLGENIEEKLGIACARSLQRDLEVIIDYSIQNQCFIMDIRIGLVDYYSQKEIPKDDLLPFLVEAF</sequence>
<evidence type="ECO:0000313" key="2">
    <source>
        <dbReference type="Proteomes" id="UP000231480"/>
    </source>
</evidence>
<comment type="caution">
    <text evidence="1">The sequence shown here is derived from an EMBL/GenBank/DDBJ whole genome shotgun (WGS) entry which is preliminary data.</text>
</comment>
<dbReference type="AlphaFoldDB" id="A0A2G9YCA4"/>
<proteinExistence type="predicted"/>
<dbReference type="EMBL" id="PCRH01000067">
    <property type="protein sequence ID" value="PIP16869.1"/>
    <property type="molecule type" value="Genomic_DNA"/>
</dbReference>